<dbReference type="GO" id="GO:0005576">
    <property type="term" value="C:extracellular region"/>
    <property type="evidence" value="ECO:0007669"/>
    <property type="project" value="UniProtKB-SubCell"/>
</dbReference>
<gene>
    <name evidence="11" type="ORF">MVEN_02566300</name>
</gene>
<evidence type="ECO:0000256" key="5">
    <source>
        <dbReference type="ARBA" id="ARBA00022825"/>
    </source>
</evidence>
<dbReference type="GO" id="GO:0046872">
    <property type="term" value="F:metal ion binding"/>
    <property type="evidence" value="ECO:0007669"/>
    <property type="project" value="UniProtKB-UniRule"/>
</dbReference>
<dbReference type="CDD" id="cd11377">
    <property type="entry name" value="Pro-peptidase_S53"/>
    <property type="match status" value="1"/>
</dbReference>
<evidence type="ECO:0000256" key="8">
    <source>
        <dbReference type="PROSITE-ProRule" id="PRU01032"/>
    </source>
</evidence>
<keyword evidence="12" id="KW-1185">Reference proteome</keyword>
<dbReference type="EMBL" id="JACAZI010000037">
    <property type="protein sequence ID" value="KAF7328264.1"/>
    <property type="molecule type" value="Genomic_DNA"/>
</dbReference>
<feature type="domain" description="Peptidase S53" evidence="10">
    <location>
        <begin position="286"/>
        <end position="718"/>
    </location>
</feature>
<keyword evidence="3 8" id="KW-0479">Metal-binding</keyword>
<feature type="binding site" evidence="8">
    <location>
        <position position="698"/>
    </location>
    <ligand>
        <name>Ca(2+)</name>
        <dbReference type="ChEBI" id="CHEBI:29108"/>
    </ligand>
</feature>
<feature type="binding site" evidence="8">
    <location>
        <position position="677"/>
    </location>
    <ligand>
        <name>Ca(2+)</name>
        <dbReference type="ChEBI" id="CHEBI:29108"/>
    </ligand>
</feature>
<evidence type="ECO:0000256" key="3">
    <source>
        <dbReference type="ARBA" id="ARBA00022723"/>
    </source>
</evidence>
<dbReference type="GO" id="GO:0008240">
    <property type="term" value="F:tripeptidyl-peptidase activity"/>
    <property type="evidence" value="ECO:0007669"/>
    <property type="project" value="TreeGrafter"/>
</dbReference>
<evidence type="ECO:0000259" key="10">
    <source>
        <dbReference type="PROSITE" id="PS51695"/>
    </source>
</evidence>
<dbReference type="Pfam" id="PF09286">
    <property type="entry name" value="Pro-kuma_activ"/>
    <property type="match status" value="1"/>
</dbReference>
<dbReference type="OrthoDB" id="409122at2759"/>
<keyword evidence="9" id="KW-1133">Transmembrane helix</keyword>
<feature type="active site" description="Charge relay system" evidence="8">
    <location>
        <position position="375"/>
    </location>
</feature>
<evidence type="ECO:0000256" key="4">
    <source>
        <dbReference type="ARBA" id="ARBA00022801"/>
    </source>
</evidence>
<evidence type="ECO:0000256" key="9">
    <source>
        <dbReference type="SAM" id="Phobius"/>
    </source>
</evidence>
<keyword evidence="2 8" id="KW-0645">Protease</keyword>
<evidence type="ECO:0000256" key="2">
    <source>
        <dbReference type="ARBA" id="ARBA00022670"/>
    </source>
</evidence>
<keyword evidence="6 8" id="KW-0106">Calcium</keyword>
<dbReference type="InterPro" id="IPR030400">
    <property type="entry name" value="Sedolisin_dom"/>
</dbReference>
<evidence type="ECO:0000256" key="7">
    <source>
        <dbReference type="ARBA" id="ARBA00023145"/>
    </source>
</evidence>
<comment type="subcellular location">
    <subcellularLocation>
        <location evidence="1">Secreted</location>
        <location evidence="1">Extracellular space</location>
    </subcellularLocation>
</comment>
<feature type="binding site" evidence="8">
    <location>
        <position position="678"/>
    </location>
    <ligand>
        <name>Ca(2+)</name>
        <dbReference type="ChEBI" id="CHEBI:29108"/>
    </ligand>
</feature>
<feature type="transmembrane region" description="Helical" evidence="9">
    <location>
        <begin position="61"/>
        <end position="83"/>
    </location>
</feature>
<dbReference type="GO" id="GO:0006508">
    <property type="term" value="P:proteolysis"/>
    <property type="evidence" value="ECO:0007669"/>
    <property type="project" value="UniProtKB-KW"/>
</dbReference>
<sequence>MSICASCSSTTTISVNFSCIRLASSSLLPSNVSPNANKQFLAVIHPHSLAQRTVIMWFGRVFLAVLGVIPICLATAPVGDYVVHERRTMPARRWVKRDRVPGDHSVSMTIALAQRNLDRGHDLLMEISHPDSLKYGQHLTHTEIVEIFAPSGEAIVAVHNWLYDSGVPTDRITLSRDRTRIVVNSYITEAEDLLRAQYHMFEHRDTGRVDIASEAYHLPRNIQRHVEFVTPGTIPIGSGRARSDDSPADGLERRHLNFPGSPRRQNLTEANVKTIKSGPLKCCDEFITPPCIKAMYNITDNTCDVDHVDPGNRLGIFEFGDFYSAASLTLFFTLVGPFQKPPIPPTEQPKVELIDGAKIPPATGIPTMGTESDLDLQISYPIIYPQGATVYQSDDNVYTMNLSVGSDATPWGGNGFLNNIFNAFDKDYCASITSDELANDPQYPHHVSGPFESFAYNHPLQCGTLKPPNVLSISYGEQEYDLPKSYQKRQCNEFMKLGLAGTTVVVATGEVFNPDYPATCPYITAVGATYLPSGASAEADEEVAVTAFPSGGGFSNVYKRPDWQDPAVNTYLNDHKPSYESYAFDPNYETGPAGDGYDFKGGIFNRGGRGYPDVSAVGDNVFIFADGVPTLIGGTSASAPVFAAIITRINEERLKAKKSTVGFVNPVLYKNPQAFHDITTGSNPGCNTNGFNVSKGWDPVTGLGTPDYTKLLEVFKNLP</sequence>
<dbReference type="CDD" id="cd04056">
    <property type="entry name" value="Peptidases_S53"/>
    <property type="match status" value="1"/>
</dbReference>
<dbReference type="InterPro" id="IPR036852">
    <property type="entry name" value="Peptidase_S8/S53_dom_sf"/>
</dbReference>
<comment type="cofactor">
    <cofactor evidence="8">
        <name>Ca(2+)</name>
        <dbReference type="ChEBI" id="CHEBI:29108"/>
    </cofactor>
    <text evidence="8">Binds 1 Ca(2+) ion per subunit.</text>
</comment>
<dbReference type="PANTHER" id="PTHR14218">
    <property type="entry name" value="PROTEASE S8 TRIPEPTIDYL PEPTIDASE I CLN2"/>
    <property type="match status" value="1"/>
</dbReference>
<dbReference type="SUPFAM" id="SSF54897">
    <property type="entry name" value="Protease propeptides/inhibitors"/>
    <property type="match status" value="1"/>
</dbReference>
<keyword evidence="9" id="KW-0812">Transmembrane</keyword>
<dbReference type="Proteomes" id="UP000620124">
    <property type="component" value="Unassembled WGS sequence"/>
</dbReference>
<dbReference type="GO" id="GO:0004252">
    <property type="term" value="F:serine-type endopeptidase activity"/>
    <property type="evidence" value="ECO:0007669"/>
    <property type="project" value="UniProtKB-UniRule"/>
</dbReference>
<dbReference type="InterPro" id="IPR015366">
    <property type="entry name" value="S53_propep"/>
</dbReference>
<dbReference type="Gene3D" id="3.40.50.200">
    <property type="entry name" value="Peptidase S8/S53 domain"/>
    <property type="match status" value="1"/>
</dbReference>
<keyword evidence="4 8" id="KW-0378">Hydrolase</keyword>
<proteinExistence type="predicted"/>
<dbReference type="InterPro" id="IPR050819">
    <property type="entry name" value="Tripeptidyl-peptidase_I"/>
</dbReference>
<dbReference type="SMART" id="SM00944">
    <property type="entry name" value="Pro-kuma_activ"/>
    <property type="match status" value="1"/>
</dbReference>
<dbReference type="SUPFAM" id="SSF52743">
    <property type="entry name" value="Subtilisin-like"/>
    <property type="match status" value="1"/>
</dbReference>
<feature type="active site" description="Charge relay system" evidence="8">
    <location>
        <position position="636"/>
    </location>
</feature>
<name>A0A8H6U3J4_9AGAR</name>
<evidence type="ECO:0000256" key="6">
    <source>
        <dbReference type="ARBA" id="ARBA00022837"/>
    </source>
</evidence>
<keyword evidence="5 8" id="KW-0720">Serine protease</keyword>
<evidence type="ECO:0000313" key="11">
    <source>
        <dbReference type="EMBL" id="KAF7328264.1"/>
    </source>
</evidence>
<evidence type="ECO:0000313" key="12">
    <source>
        <dbReference type="Proteomes" id="UP000620124"/>
    </source>
</evidence>
<organism evidence="11 12">
    <name type="scientific">Mycena venus</name>
    <dbReference type="NCBI Taxonomy" id="2733690"/>
    <lineage>
        <taxon>Eukaryota</taxon>
        <taxon>Fungi</taxon>
        <taxon>Dikarya</taxon>
        <taxon>Basidiomycota</taxon>
        <taxon>Agaricomycotina</taxon>
        <taxon>Agaricomycetes</taxon>
        <taxon>Agaricomycetidae</taxon>
        <taxon>Agaricales</taxon>
        <taxon>Marasmiineae</taxon>
        <taxon>Mycenaceae</taxon>
        <taxon>Mycena</taxon>
    </lineage>
</organism>
<dbReference type="AlphaFoldDB" id="A0A8H6U3J4"/>
<feature type="active site" description="Charge relay system" evidence="8">
    <location>
        <position position="371"/>
    </location>
</feature>
<keyword evidence="7" id="KW-0865">Zymogen</keyword>
<protein>
    <submittedName>
        <fullName evidence="11">Subtilisin-like protein</fullName>
    </submittedName>
</protein>
<dbReference type="PANTHER" id="PTHR14218:SF19">
    <property type="entry name" value="SERINE PROTEASE AORO, PUTATIVE (AFU_ORTHOLOGUE AFUA_6G10250)-RELATED"/>
    <property type="match status" value="1"/>
</dbReference>
<accession>A0A8H6U3J4</accession>
<reference evidence="11" key="1">
    <citation type="submission" date="2020-05" db="EMBL/GenBank/DDBJ databases">
        <title>Mycena genomes resolve the evolution of fungal bioluminescence.</title>
        <authorList>
            <person name="Tsai I.J."/>
        </authorList>
    </citation>
    <scope>NUCLEOTIDE SEQUENCE</scope>
    <source>
        <strain evidence="11">CCC161011</strain>
    </source>
</reference>
<dbReference type="PROSITE" id="PS51695">
    <property type="entry name" value="SEDOLISIN"/>
    <property type="match status" value="1"/>
</dbReference>
<feature type="binding site" evidence="8">
    <location>
        <position position="696"/>
    </location>
    <ligand>
        <name>Ca(2+)</name>
        <dbReference type="ChEBI" id="CHEBI:29108"/>
    </ligand>
</feature>
<evidence type="ECO:0000256" key="1">
    <source>
        <dbReference type="ARBA" id="ARBA00004239"/>
    </source>
</evidence>
<keyword evidence="9" id="KW-0472">Membrane</keyword>
<comment type="caution">
    <text evidence="11">The sequence shown here is derived from an EMBL/GenBank/DDBJ whole genome shotgun (WGS) entry which is preliminary data.</text>
</comment>